<dbReference type="Proteomes" id="UP001321473">
    <property type="component" value="Unassembled WGS sequence"/>
</dbReference>
<sequence length="71" mass="8177">MLPALQLGEPGLGCGCTYLKKRTRGSRKNGNRCCCFWSGGQFAGARPWLSRHRCRYRCVRPHRLHRTTWVA</sequence>
<reference evidence="1 2" key="1">
    <citation type="journal article" date="2023" name="Arcadia Sci">
        <title>De novo assembly of a long-read Amblyomma americanum tick genome.</title>
        <authorList>
            <person name="Chou S."/>
            <person name="Poskanzer K.E."/>
            <person name="Rollins M."/>
            <person name="Thuy-Boun P.S."/>
        </authorList>
    </citation>
    <scope>NUCLEOTIDE SEQUENCE [LARGE SCALE GENOMIC DNA]</scope>
    <source>
        <strain evidence="1">F_SG_1</strain>
        <tissue evidence="1">Salivary glands</tissue>
    </source>
</reference>
<dbReference type="EMBL" id="JARKHS020004245">
    <property type="protein sequence ID" value="KAK8784812.1"/>
    <property type="molecule type" value="Genomic_DNA"/>
</dbReference>
<keyword evidence="2" id="KW-1185">Reference proteome</keyword>
<evidence type="ECO:0000313" key="1">
    <source>
        <dbReference type="EMBL" id="KAK8784812.1"/>
    </source>
</evidence>
<gene>
    <name evidence="1" type="ORF">V5799_008822</name>
</gene>
<name>A0AAQ4FDR5_AMBAM</name>
<protein>
    <submittedName>
        <fullName evidence="1">Uncharacterized protein</fullName>
    </submittedName>
</protein>
<organism evidence="1 2">
    <name type="scientific">Amblyomma americanum</name>
    <name type="common">Lone star tick</name>
    <dbReference type="NCBI Taxonomy" id="6943"/>
    <lineage>
        <taxon>Eukaryota</taxon>
        <taxon>Metazoa</taxon>
        <taxon>Ecdysozoa</taxon>
        <taxon>Arthropoda</taxon>
        <taxon>Chelicerata</taxon>
        <taxon>Arachnida</taxon>
        <taxon>Acari</taxon>
        <taxon>Parasitiformes</taxon>
        <taxon>Ixodida</taxon>
        <taxon>Ixodoidea</taxon>
        <taxon>Ixodidae</taxon>
        <taxon>Amblyomminae</taxon>
        <taxon>Amblyomma</taxon>
    </lineage>
</organism>
<accession>A0AAQ4FDR5</accession>
<proteinExistence type="predicted"/>
<evidence type="ECO:0000313" key="2">
    <source>
        <dbReference type="Proteomes" id="UP001321473"/>
    </source>
</evidence>
<comment type="caution">
    <text evidence="1">The sequence shown here is derived from an EMBL/GenBank/DDBJ whole genome shotgun (WGS) entry which is preliminary data.</text>
</comment>
<dbReference type="AlphaFoldDB" id="A0AAQ4FDR5"/>